<gene>
    <name evidence="3" type="ORF">UJA718_LOCUS44566</name>
    <name evidence="4" type="ORF">UJA718_LOCUS44688</name>
</gene>
<organism evidence="3 5">
    <name type="scientific">Rotaria socialis</name>
    <dbReference type="NCBI Taxonomy" id="392032"/>
    <lineage>
        <taxon>Eukaryota</taxon>
        <taxon>Metazoa</taxon>
        <taxon>Spiralia</taxon>
        <taxon>Gnathifera</taxon>
        <taxon>Rotifera</taxon>
        <taxon>Eurotatoria</taxon>
        <taxon>Bdelloidea</taxon>
        <taxon>Philodinida</taxon>
        <taxon>Philodinidae</taxon>
        <taxon>Rotaria</taxon>
    </lineage>
</organism>
<feature type="non-terminal residue" evidence="3">
    <location>
        <position position="1"/>
    </location>
</feature>
<evidence type="ECO:0000313" key="5">
    <source>
        <dbReference type="Proteomes" id="UP000663873"/>
    </source>
</evidence>
<dbReference type="InterPro" id="IPR008927">
    <property type="entry name" value="6-PGluconate_DH-like_C_sf"/>
</dbReference>
<dbReference type="Gene3D" id="1.10.1040.10">
    <property type="entry name" value="N-(1-d-carboxylethyl)-l-norvaline Dehydrogenase, domain 2"/>
    <property type="match status" value="1"/>
</dbReference>
<proteinExistence type="predicted"/>
<dbReference type="PANTHER" id="PTHR11728:SF8">
    <property type="entry name" value="GLYCEROL-3-PHOSPHATE DEHYDROGENASE [NAD(+)]-RELATED"/>
    <property type="match status" value="1"/>
</dbReference>
<dbReference type="PANTHER" id="PTHR11728">
    <property type="entry name" value="GLYCEROL-3-PHOSPHATE DEHYDROGENASE"/>
    <property type="match status" value="1"/>
</dbReference>
<dbReference type="InterPro" id="IPR006109">
    <property type="entry name" value="G3P_DH_NAD-dep_C"/>
</dbReference>
<sequence>LNGQKLQGPDAAAEVQEWLKQKGKANIFPLFMAVHEICERRLEPKALIDALRYHPEFW</sequence>
<dbReference type="GO" id="GO:0006072">
    <property type="term" value="P:glycerol-3-phosphate metabolic process"/>
    <property type="evidence" value="ECO:0007669"/>
    <property type="project" value="InterPro"/>
</dbReference>
<accession>A0A821TRX9</accession>
<dbReference type="EMBL" id="CAJOBP010069452">
    <property type="protein sequence ID" value="CAF4877870.1"/>
    <property type="molecule type" value="Genomic_DNA"/>
</dbReference>
<dbReference type="EMBL" id="CAJOBP010070391">
    <property type="protein sequence ID" value="CAF4880898.1"/>
    <property type="molecule type" value="Genomic_DNA"/>
</dbReference>
<dbReference type="Pfam" id="PF07479">
    <property type="entry name" value="NAD_Gly3P_dh_C"/>
    <property type="match status" value="1"/>
</dbReference>
<dbReference type="InterPro" id="IPR013328">
    <property type="entry name" value="6PGD_dom2"/>
</dbReference>
<dbReference type="AlphaFoldDB" id="A0A821TRX9"/>
<dbReference type="Proteomes" id="UP000663873">
    <property type="component" value="Unassembled WGS sequence"/>
</dbReference>
<evidence type="ECO:0000256" key="1">
    <source>
        <dbReference type="ARBA" id="ARBA00023027"/>
    </source>
</evidence>
<comment type="caution">
    <text evidence="3">The sequence shown here is derived from an EMBL/GenBank/DDBJ whole genome shotgun (WGS) entry which is preliminary data.</text>
</comment>
<dbReference type="GO" id="GO:0047952">
    <property type="term" value="F:glycerol-3-phosphate dehydrogenase [NAD(P)+] activity"/>
    <property type="evidence" value="ECO:0007669"/>
    <property type="project" value="TreeGrafter"/>
</dbReference>
<protein>
    <recommendedName>
        <fullName evidence="2">Glycerol-3-phosphate dehydrogenase NAD-dependent C-terminal domain-containing protein</fullName>
    </recommendedName>
</protein>
<evidence type="ECO:0000313" key="3">
    <source>
        <dbReference type="EMBL" id="CAF4877870.1"/>
    </source>
</evidence>
<reference evidence="3" key="1">
    <citation type="submission" date="2021-02" db="EMBL/GenBank/DDBJ databases">
        <authorList>
            <person name="Nowell W R."/>
        </authorList>
    </citation>
    <scope>NUCLEOTIDE SEQUENCE</scope>
</reference>
<evidence type="ECO:0000313" key="4">
    <source>
        <dbReference type="EMBL" id="CAF4880898.1"/>
    </source>
</evidence>
<evidence type="ECO:0000259" key="2">
    <source>
        <dbReference type="Pfam" id="PF07479"/>
    </source>
</evidence>
<keyword evidence="5" id="KW-1185">Reference proteome</keyword>
<dbReference type="GO" id="GO:0005975">
    <property type="term" value="P:carbohydrate metabolic process"/>
    <property type="evidence" value="ECO:0007669"/>
    <property type="project" value="InterPro"/>
</dbReference>
<name>A0A821TRX9_9BILA</name>
<feature type="domain" description="Glycerol-3-phosphate dehydrogenase NAD-dependent C-terminal" evidence="2">
    <location>
        <begin position="3"/>
        <end position="48"/>
    </location>
</feature>
<dbReference type="GO" id="GO:0005829">
    <property type="term" value="C:cytosol"/>
    <property type="evidence" value="ECO:0007669"/>
    <property type="project" value="TreeGrafter"/>
</dbReference>
<dbReference type="SUPFAM" id="SSF48179">
    <property type="entry name" value="6-phosphogluconate dehydrogenase C-terminal domain-like"/>
    <property type="match status" value="1"/>
</dbReference>
<keyword evidence="1" id="KW-0520">NAD</keyword>